<gene>
    <name evidence="1" type="ORF">JZO70_07675</name>
</gene>
<comment type="caution">
    <text evidence="1">The sequence shown here is derived from an EMBL/GenBank/DDBJ whole genome shotgun (WGS) entry which is preliminary data.</text>
</comment>
<accession>A0ABS3L8V4</accession>
<evidence type="ECO:0000313" key="2">
    <source>
        <dbReference type="Proteomes" id="UP000664601"/>
    </source>
</evidence>
<sequence length="52" mass="5707">MIGVLPGAGIGALLVEQAMRMLTYLLEDDLKDGEIEIRLIDGLTLEDRLAHN</sequence>
<name>A0ABS3L8V4_9ENTE</name>
<reference evidence="1 2" key="1">
    <citation type="submission" date="2021-03" db="EMBL/GenBank/DDBJ databases">
        <title>Enterococcal diversity collection.</title>
        <authorList>
            <person name="Gilmore M.S."/>
            <person name="Schwartzman J."/>
            <person name="Van Tyne D."/>
            <person name="Martin M."/>
            <person name="Earl A.M."/>
            <person name="Manson A.L."/>
            <person name="Straub T."/>
            <person name="Salamzade R."/>
            <person name="Saavedra J."/>
            <person name="Lebreton F."/>
            <person name="Prichula J."/>
            <person name="Schaufler K."/>
            <person name="Gaca A."/>
            <person name="Sgardioli B."/>
            <person name="Wagenaar J."/>
            <person name="Strong T."/>
        </authorList>
    </citation>
    <scope>NUCLEOTIDE SEQUENCE [LARGE SCALE GENOMIC DNA]</scope>
    <source>
        <strain evidence="1 2">669A</strain>
    </source>
</reference>
<proteinExistence type="predicted"/>
<dbReference type="EMBL" id="JAFREM010000012">
    <property type="protein sequence ID" value="MBO1306035.1"/>
    <property type="molecule type" value="Genomic_DNA"/>
</dbReference>
<dbReference type="Proteomes" id="UP000664601">
    <property type="component" value="Unassembled WGS sequence"/>
</dbReference>
<organism evidence="1 2">
    <name type="scientific">Candidatus Enterococcus moelleringii</name>
    <dbReference type="NCBI Taxonomy" id="2815325"/>
    <lineage>
        <taxon>Bacteria</taxon>
        <taxon>Bacillati</taxon>
        <taxon>Bacillota</taxon>
        <taxon>Bacilli</taxon>
        <taxon>Lactobacillales</taxon>
        <taxon>Enterococcaceae</taxon>
        <taxon>Enterococcus</taxon>
    </lineage>
</organism>
<dbReference type="RefSeq" id="WP_207672965.1">
    <property type="nucleotide sequence ID" value="NZ_JAFREM010000012.1"/>
</dbReference>
<evidence type="ECO:0000313" key="1">
    <source>
        <dbReference type="EMBL" id="MBO1306035.1"/>
    </source>
</evidence>
<protein>
    <submittedName>
        <fullName evidence="1">Uncharacterized protein</fullName>
    </submittedName>
</protein>
<keyword evidence="2" id="KW-1185">Reference proteome</keyword>